<dbReference type="KEGG" id="mshj:MSHI_17650"/>
<feature type="region of interest" description="Disordered" evidence="1">
    <location>
        <begin position="1"/>
        <end position="26"/>
    </location>
</feature>
<feature type="region of interest" description="Disordered" evidence="1">
    <location>
        <begin position="62"/>
        <end position="99"/>
    </location>
</feature>
<organism evidence="2 3">
    <name type="scientific">Mycobacterium shinjukuense</name>
    <dbReference type="NCBI Taxonomy" id="398694"/>
    <lineage>
        <taxon>Bacteria</taxon>
        <taxon>Bacillati</taxon>
        <taxon>Actinomycetota</taxon>
        <taxon>Actinomycetes</taxon>
        <taxon>Mycobacteriales</taxon>
        <taxon>Mycobacteriaceae</taxon>
        <taxon>Mycobacterium</taxon>
    </lineage>
</organism>
<evidence type="ECO:0000256" key="1">
    <source>
        <dbReference type="SAM" id="MobiDB-lite"/>
    </source>
</evidence>
<dbReference type="Proteomes" id="UP000467236">
    <property type="component" value="Chromosome"/>
</dbReference>
<name>A0A7I7MRI3_9MYCO</name>
<dbReference type="EMBL" id="AP022575">
    <property type="protein sequence ID" value="BBX73859.1"/>
    <property type="molecule type" value="Genomic_DNA"/>
</dbReference>
<reference evidence="2 3" key="1">
    <citation type="journal article" date="2019" name="Emerg. Microbes Infect.">
        <title>Comprehensive subspecies identification of 175 nontuberculous mycobacteria species based on 7547 genomic profiles.</title>
        <authorList>
            <person name="Matsumoto Y."/>
            <person name="Kinjo T."/>
            <person name="Motooka D."/>
            <person name="Nabeya D."/>
            <person name="Jung N."/>
            <person name="Uechi K."/>
            <person name="Horii T."/>
            <person name="Iida T."/>
            <person name="Fujita J."/>
            <person name="Nakamura S."/>
        </authorList>
    </citation>
    <scope>NUCLEOTIDE SEQUENCE [LARGE SCALE GENOMIC DNA]</scope>
    <source>
        <strain evidence="2 3">JCM 14233</strain>
    </source>
</reference>
<protein>
    <submittedName>
        <fullName evidence="2">Uncharacterized protein</fullName>
    </submittedName>
</protein>
<keyword evidence="3" id="KW-1185">Reference proteome</keyword>
<proteinExistence type="predicted"/>
<accession>A0A7I7MRI3</accession>
<evidence type="ECO:0000313" key="3">
    <source>
        <dbReference type="Proteomes" id="UP000467236"/>
    </source>
</evidence>
<sequence>MAASEAVASPSDEPMPAKSAAAAATTSVAATTNDIIVLPAQPPDGNQTYPDSTAEFRVFGKPDPVVEPPGRRVELSQPATSASRKLHAGTARVRDRYRG</sequence>
<feature type="compositionally biased region" description="Low complexity" evidence="1">
    <location>
        <begin position="17"/>
        <end position="26"/>
    </location>
</feature>
<dbReference type="AlphaFoldDB" id="A0A7I7MRI3"/>
<evidence type="ECO:0000313" key="2">
    <source>
        <dbReference type="EMBL" id="BBX73859.1"/>
    </source>
</evidence>
<gene>
    <name evidence="2" type="ORF">MSHI_17650</name>
</gene>